<dbReference type="OrthoDB" id="10069833at2759"/>
<feature type="compositionally biased region" description="Polar residues" evidence="7">
    <location>
        <begin position="324"/>
        <end position="344"/>
    </location>
</feature>
<dbReference type="InterPro" id="IPR048561">
    <property type="entry name" value="Dab_PTB"/>
</dbReference>
<dbReference type="PROSITE" id="PS01179">
    <property type="entry name" value="PID"/>
    <property type="match status" value="1"/>
</dbReference>
<organism evidence="9 10">
    <name type="scientific">Varroa destructor</name>
    <name type="common">Honeybee mite</name>
    <dbReference type="NCBI Taxonomy" id="109461"/>
    <lineage>
        <taxon>Eukaryota</taxon>
        <taxon>Metazoa</taxon>
        <taxon>Ecdysozoa</taxon>
        <taxon>Arthropoda</taxon>
        <taxon>Chelicerata</taxon>
        <taxon>Arachnida</taxon>
        <taxon>Acari</taxon>
        <taxon>Parasitiformes</taxon>
        <taxon>Mesostigmata</taxon>
        <taxon>Gamasina</taxon>
        <taxon>Dermanyssoidea</taxon>
        <taxon>Varroidae</taxon>
        <taxon>Varroa</taxon>
    </lineage>
</organism>
<dbReference type="Pfam" id="PF00640">
    <property type="entry name" value="PID"/>
    <property type="match status" value="1"/>
</dbReference>
<dbReference type="PANTHER" id="PTHR47695">
    <property type="entry name" value="PID DOMAIN-CONTAINING PROTEIN"/>
    <property type="match status" value="1"/>
</dbReference>
<dbReference type="Proteomes" id="UP000594260">
    <property type="component" value="Unplaced"/>
</dbReference>
<dbReference type="RefSeq" id="XP_022661327.1">
    <property type="nucleotide sequence ID" value="XM_022805592.1"/>
</dbReference>
<dbReference type="RefSeq" id="XP_022661326.1">
    <property type="nucleotide sequence ID" value="XM_022805591.1"/>
</dbReference>
<dbReference type="EnsemblMetazoa" id="XM_022805588">
    <property type="protein sequence ID" value="XP_022661323"/>
    <property type="gene ID" value="LOC111250392"/>
</dbReference>
<feature type="region of interest" description="Disordered" evidence="7">
    <location>
        <begin position="365"/>
        <end position="398"/>
    </location>
</feature>
<feature type="compositionally biased region" description="Low complexity" evidence="7">
    <location>
        <begin position="1486"/>
        <end position="1496"/>
    </location>
</feature>
<dbReference type="KEGG" id="vde:111250392"/>
<comment type="subcellular location">
    <subcellularLocation>
        <location evidence="1">Cytoplasm</location>
    </subcellularLocation>
</comment>
<feature type="region of interest" description="Disordered" evidence="7">
    <location>
        <begin position="320"/>
        <end position="344"/>
    </location>
</feature>
<evidence type="ECO:0000256" key="6">
    <source>
        <dbReference type="SAM" id="Coils"/>
    </source>
</evidence>
<feature type="compositionally biased region" description="Low complexity" evidence="7">
    <location>
        <begin position="1298"/>
        <end position="1309"/>
    </location>
</feature>
<reference evidence="9" key="1">
    <citation type="submission" date="2021-01" db="UniProtKB">
        <authorList>
            <consortium name="EnsemblMetazoa"/>
        </authorList>
    </citation>
    <scope>IDENTIFICATION</scope>
</reference>
<feature type="region of interest" description="Disordered" evidence="7">
    <location>
        <begin position="1481"/>
        <end position="1506"/>
    </location>
</feature>
<evidence type="ECO:0000256" key="2">
    <source>
        <dbReference type="ARBA" id="ARBA00022473"/>
    </source>
</evidence>
<dbReference type="Gene3D" id="2.30.29.30">
    <property type="entry name" value="Pleckstrin-homology domain (PH domain)/Phosphotyrosine-binding domain (PTB)"/>
    <property type="match status" value="1"/>
</dbReference>
<feature type="region of interest" description="Disordered" evidence="7">
    <location>
        <begin position="914"/>
        <end position="942"/>
    </location>
</feature>
<dbReference type="EnsemblMetazoa" id="XM_022805590">
    <property type="protein sequence ID" value="XP_022661325"/>
    <property type="gene ID" value="LOC111250392"/>
</dbReference>
<feature type="compositionally biased region" description="Low complexity" evidence="7">
    <location>
        <begin position="1255"/>
        <end position="1269"/>
    </location>
</feature>
<dbReference type="EnsemblMetazoa" id="XM_022805592">
    <property type="protein sequence ID" value="XP_022661327"/>
    <property type="gene ID" value="LOC111250392"/>
</dbReference>
<name>A0A7M7MH01_VARDE</name>
<feature type="compositionally biased region" description="Polar residues" evidence="7">
    <location>
        <begin position="528"/>
        <end position="537"/>
    </location>
</feature>
<feature type="compositionally biased region" description="Polar residues" evidence="7">
    <location>
        <begin position="1285"/>
        <end position="1297"/>
    </location>
</feature>
<feature type="compositionally biased region" description="Polar residues" evidence="7">
    <location>
        <begin position="1172"/>
        <end position="1192"/>
    </location>
</feature>
<dbReference type="GO" id="GO:0005737">
    <property type="term" value="C:cytoplasm"/>
    <property type="evidence" value="ECO:0007669"/>
    <property type="project" value="UniProtKB-SubCell"/>
</dbReference>
<feature type="region of interest" description="Disordered" evidence="7">
    <location>
        <begin position="1170"/>
        <end position="1193"/>
    </location>
</feature>
<feature type="region of interest" description="Disordered" evidence="7">
    <location>
        <begin position="428"/>
        <end position="468"/>
    </location>
</feature>
<dbReference type="RefSeq" id="XP_022661329.1">
    <property type="nucleotide sequence ID" value="XM_022805594.1"/>
</dbReference>
<feature type="domain" description="PID" evidence="8">
    <location>
        <begin position="20"/>
        <end position="149"/>
    </location>
</feature>
<dbReference type="SMART" id="SM00462">
    <property type="entry name" value="PTB"/>
    <property type="match status" value="1"/>
</dbReference>
<dbReference type="EnsemblMetazoa" id="XM_022805593">
    <property type="protein sequence ID" value="XP_022661328"/>
    <property type="gene ID" value="LOC111250392"/>
</dbReference>
<evidence type="ECO:0000313" key="9">
    <source>
        <dbReference type="EnsemblMetazoa" id="XP_022661329"/>
    </source>
</evidence>
<feature type="region of interest" description="Disordered" evidence="7">
    <location>
        <begin position="1576"/>
        <end position="1595"/>
    </location>
</feature>
<dbReference type="GeneID" id="111250392"/>
<feature type="compositionally biased region" description="Pro residues" evidence="7">
    <location>
        <begin position="920"/>
        <end position="930"/>
    </location>
</feature>
<dbReference type="RefSeq" id="XP_022661328.1">
    <property type="nucleotide sequence ID" value="XM_022805593.1"/>
</dbReference>
<dbReference type="InterPro" id="IPR011993">
    <property type="entry name" value="PH-like_dom_sf"/>
</dbReference>
<keyword evidence="2" id="KW-0217">Developmental protein</keyword>
<evidence type="ECO:0000256" key="4">
    <source>
        <dbReference type="ARBA" id="ARBA00022553"/>
    </source>
</evidence>
<feature type="region of interest" description="Disordered" evidence="7">
    <location>
        <begin position="761"/>
        <end position="782"/>
    </location>
</feature>
<keyword evidence="4" id="KW-0597">Phosphoprotein</keyword>
<feature type="compositionally biased region" description="Polar residues" evidence="7">
    <location>
        <begin position="761"/>
        <end position="773"/>
    </location>
</feature>
<feature type="coiled-coil region" evidence="6">
    <location>
        <begin position="244"/>
        <end position="271"/>
    </location>
</feature>
<feature type="compositionally biased region" description="Polar residues" evidence="7">
    <location>
        <begin position="852"/>
        <end position="867"/>
    </location>
</feature>
<feature type="region of interest" description="Disordered" evidence="7">
    <location>
        <begin position="488"/>
        <end position="599"/>
    </location>
</feature>
<keyword evidence="5" id="KW-0221">Differentiation</keyword>
<dbReference type="RefSeq" id="XP_022661325.1">
    <property type="nucleotide sequence ID" value="XM_022805590.1"/>
</dbReference>
<accession>A0A7M7MH01</accession>
<keyword evidence="3" id="KW-0963">Cytoplasm</keyword>
<dbReference type="InterPro" id="IPR006020">
    <property type="entry name" value="PTB/PI_dom"/>
</dbReference>
<evidence type="ECO:0000256" key="7">
    <source>
        <dbReference type="SAM" id="MobiDB-lite"/>
    </source>
</evidence>
<feature type="compositionally biased region" description="Low complexity" evidence="7">
    <location>
        <begin position="587"/>
        <end position="597"/>
    </location>
</feature>
<feature type="region of interest" description="Disordered" evidence="7">
    <location>
        <begin position="1239"/>
        <end position="1313"/>
    </location>
</feature>
<sequence length="1595" mass="163625">MSTKTKKDKGVKNDPFRFEGDGISFKGKLIGSEAVSSARGDRMCADAMARLKSVVKASGEHKQRVSLTVSLEGIKVFDEKTHELMCHHPVHRISFISQDQTDPRAFGYVSGTPLGGHSFIAIKTEKTASQIVIALRDLFQVVLEMKQHEMKRRSGSTSHQSNNTSGSNNNNAISNNSSNRHSSSSSSANHENGHEDGRIDGSLLDPARPVSNNVNVDSMVTAIAGKGQSSTESSRPDVAVVDDLLDLQTELDCLQQGIEQIEGEISTAEAAFGADPFGSTHEVAGQQQASTSSMLESNAGTISSGSSAYFQPNKVCLPPVSSAGPHTSGSSTASNFSPAQTTGANLTSHPSMSVGCFSISGQSALLLPPPPTSSLPSTPKRTQTRQGGGSTSADLFTSSSSSATIGATSAALARGVGASSLDASSNFAKGPQTTASMTLPKGFTPGEFEGGMPSASWAESNSTAPDFTAQSTTSSYFGFGDSFDDNFGPSASATARSLADGGPPAASFGQQQEQRQQQQSRSAGVTGLFSQTTSRGSSIAPPASLNQTQFSFEGSSLLAGGGSGMSATLPPPPPVGGHQRGAQPLRSTTTSSSSSSSAGATMTVYNTHNASNNLNSVLATGLVESLARTSVHGASVSELLSGRPYSSSREHATELTSNRGVLSATAVPVSGTSVEGNGRFNAVFENARPNSGLIGQVAPAASVDSVFDDFHFDGGASVGSTSVHRGPLGGMGSHAPYAHQGVQREAHFSAAQFSFESVASSSNLSRGRTQESTELFDPPPTNHSTQFDIAPLVKIPPAVSGSTAAAGGAVGSAVVASEGSGMSEPTRAAGAVGSSTVHSGSEFASPRFMPTIGSSTTVSANRMSNHHQQQQQQRNQSAVGNLATVVAAVNAPMAVGSVPPADKYAVFEKLKQEEQAAAATPPPLPPPLSPPRTQQQQPAARDCQIGQMSISSMAGAASSAPSSLFSSVYAAGALKSADLFANFNAFGTSSASMPAGVVAPSQSSTQVETIPPGQRLLTGDLLSKDSGITAKSVNSSATNTRYTNSANTGFESTFESNFVSSAPLSQTICSGGSSPRAIQPQSKSRNTQTTINDFFGESIVAFEAHFDVQFPTQSNVQSGDAPSSSSVTGAGAVLMSHGSTASSNSNGSETGSVKRPPMLNAAMRSNPFCALSTESTPSEDFNTPPISTTTIAPQPVSIHVSHSGQVCSGLRGQKGVTSSSNDNSVCSPSEATTATNEFISAASSPSSDRFVTMASGSSLSSSENDLTSSSPPPTVAPSNPTRPPSSGSSCQGSVAVSTTATTTAATTATSHPSIPPAAFPPFAFDAPVAPAVTFASPVAVIPPSPAHAPPQCPAKPVSVPDPEPFSSDAAATSHRSEAATTPHPHLSVSTAANPFCMGSFAEQVTAAAPSVNKQQQQQALNQLSNQGGTTFVVQSSEVLDSDKDRDEGFFGSNTGSVSPYPTVLSHVHQHSSCPSGTVIQKLQASQQHPPTQQQQTFPSGPNQLPPKVTSCALESRNGSAGGAPFGHTPFVTHFPAVFPENDETQPAVSVASPPPSGIFSKKDDPFNEDFFNMLNSSAGPDAPGQQHQIDSFWCR</sequence>
<feature type="compositionally biased region" description="Low complexity" evidence="7">
    <location>
        <begin position="155"/>
        <end position="189"/>
    </location>
</feature>
<dbReference type="EnsemblMetazoa" id="XM_022805591">
    <property type="protein sequence ID" value="XP_022661326"/>
    <property type="gene ID" value="LOC111250392"/>
</dbReference>
<evidence type="ECO:0000259" key="8">
    <source>
        <dbReference type="PROSITE" id="PS01179"/>
    </source>
</evidence>
<evidence type="ECO:0000256" key="5">
    <source>
        <dbReference type="ARBA" id="ARBA00022782"/>
    </source>
</evidence>
<dbReference type="SUPFAM" id="SSF50729">
    <property type="entry name" value="PH domain-like"/>
    <property type="match status" value="1"/>
</dbReference>
<evidence type="ECO:0000313" key="10">
    <source>
        <dbReference type="Proteomes" id="UP000594260"/>
    </source>
</evidence>
<dbReference type="InParanoid" id="A0A7M7MH01"/>
<feature type="compositionally biased region" description="Pro residues" evidence="7">
    <location>
        <begin position="1270"/>
        <end position="1283"/>
    </location>
</feature>
<keyword evidence="6" id="KW-0175">Coiled coil</keyword>
<proteinExistence type="predicted"/>
<dbReference type="RefSeq" id="XP_022661323.1">
    <property type="nucleotide sequence ID" value="XM_022805588.1"/>
</dbReference>
<evidence type="ECO:0000256" key="1">
    <source>
        <dbReference type="ARBA" id="ARBA00004496"/>
    </source>
</evidence>
<feature type="region of interest" description="Disordered" evidence="7">
    <location>
        <begin position="1346"/>
        <end position="1386"/>
    </location>
</feature>
<dbReference type="EnsemblMetazoa" id="XM_022805589">
    <property type="protein sequence ID" value="XP_022661324"/>
    <property type="gene ID" value="LOC111250392"/>
</dbReference>
<dbReference type="CDD" id="cd01215">
    <property type="entry name" value="PTB_Dab"/>
    <property type="match status" value="1"/>
</dbReference>
<dbReference type="GO" id="GO:0030154">
    <property type="term" value="P:cell differentiation"/>
    <property type="evidence" value="ECO:0007669"/>
    <property type="project" value="UniProtKB-KW"/>
</dbReference>
<feature type="compositionally biased region" description="Polar residues" evidence="7">
    <location>
        <begin position="457"/>
        <end position="468"/>
    </location>
</feature>
<feature type="compositionally biased region" description="Polar residues" evidence="7">
    <location>
        <begin position="1137"/>
        <end position="1151"/>
    </location>
</feature>
<feature type="compositionally biased region" description="Polar residues" evidence="7">
    <location>
        <begin position="428"/>
        <end position="437"/>
    </location>
</feature>
<dbReference type="PANTHER" id="PTHR47695:SF3">
    <property type="entry name" value="PID DOMAIN-CONTAINING PROTEIN"/>
    <property type="match status" value="1"/>
</dbReference>
<protein>
    <recommendedName>
        <fullName evidence="8">PID domain-containing protein</fullName>
    </recommendedName>
</protein>
<feature type="region of interest" description="Disordered" evidence="7">
    <location>
        <begin position="839"/>
        <end position="878"/>
    </location>
</feature>
<feature type="compositionally biased region" description="Pro residues" evidence="7">
    <location>
        <begin position="1346"/>
        <end position="1363"/>
    </location>
</feature>
<feature type="region of interest" description="Disordered" evidence="7">
    <location>
        <begin position="150"/>
        <end position="212"/>
    </location>
</feature>
<feature type="region of interest" description="Disordered" evidence="7">
    <location>
        <begin position="1136"/>
        <end position="1156"/>
    </location>
</feature>
<evidence type="ECO:0000256" key="3">
    <source>
        <dbReference type="ARBA" id="ARBA00022490"/>
    </source>
</evidence>
<dbReference type="EnsemblMetazoa" id="XM_022805594">
    <property type="protein sequence ID" value="XP_022661329"/>
    <property type="gene ID" value="LOC111250392"/>
</dbReference>
<feature type="compositionally biased region" description="Low complexity" evidence="7">
    <location>
        <begin position="510"/>
        <end position="522"/>
    </location>
</feature>
<feature type="compositionally biased region" description="Polar residues" evidence="7">
    <location>
        <begin position="1239"/>
        <end position="1249"/>
    </location>
</feature>
<dbReference type="RefSeq" id="XP_022661324.1">
    <property type="nucleotide sequence ID" value="XM_022805589.1"/>
</dbReference>
<keyword evidence="10" id="KW-1185">Reference proteome</keyword>